<organism evidence="1">
    <name type="scientific">marine sediment metagenome</name>
    <dbReference type="NCBI Taxonomy" id="412755"/>
    <lineage>
        <taxon>unclassified sequences</taxon>
        <taxon>metagenomes</taxon>
        <taxon>ecological metagenomes</taxon>
    </lineage>
</organism>
<accession>X0U7K7</accession>
<proteinExistence type="predicted"/>
<feature type="non-terminal residue" evidence="1">
    <location>
        <position position="30"/>
    </location>
</feature>
<dbReference type="AlphaFoldDB" id="X0U7K7"/>
<protein>
    <submittedName>
        <fullName evidence="1">Uncharacterized protein</fullName>
    </submittedName>
</protein>
<comment type="caution">
    <text evidence="1">The sequence shown here is derived from an EMBL/GenBank/DDBJ whole genome shotgun (WGS) entry which is preliminary data.</text>
</comment>
<gene>
    <name evidence="1" type="ORF">S01H1_12154</name>
</gene>
<name>X0U7K7_9ZZZZ</name>
<evidence type="ECO:0000313" key="1">
    <source>
        <dbReference type="EMBL" id="GAF84460.1"/>
    </source>
</evidence>
<sequence length="30" mass="3341">MSSPAEQLFRSLDTYAEVERLIDEGEAEGP</sequence>
<dbReference type="EMBL" id="BARS01006221">
    <property type="protein sequence ID" value="GAF84460.1"/>
    <property type="molecule type" value="Genomic_DNA"/>
</dbReference>
<reference evidence="1" key="1">
    <citation type="journal article" date="2014" name="Front. Microbiol.">
        <title>High frequency of phylogenetically diverse reductive dehalogenase-homologous genes in deep subseafloor sedimentary metagenomes.</title>
        <authorList>
            <person name="Kawai M."/>
            <person name="Futagami T."/>
            <person name="Toyoda A."/>
            <person name="Takaki Y."/>
            <person name="Nishi S."/>
            <person name="Hori S."/>
            <person name="Arai W."/>
            <person name="Tsubouchi T."/>
            <person name="Morono Y."/>
            <person name="Uchiyama I."/>
            <person name="Ito T."/>
            <person name="Fujiyama A."/>
            <person name="Inagaki F."/>
            <person name="Takami H."/>
        </authorList>
    </citation>
    <scope>NUCLEOTIDE SEQUENCE</scope>
    <source>
        <strain evidence="1">Expedition CK06-06</strain>
    </source>
</reference>